<evidence type="ECO:0000313" key="1">
    <source>
        <dbReference type="EMBL" id="KAB3531883.1"/>
    </source>
</evidence>
<dbReference type="Pfam" id="PF06866">
    <property type="entry name" value="DUF1256"/>
    <property type="match status" value="1"/>
</dbReference>
<dbReference type="InterPro" id="IPR009665">
    <property type="entry name" value="YyaC"/>
</dbReference>
<reference evidence="1 2" key="1">
    <citation type="submission" date="2019-10" db="EMBL/GenBank/DDBJ databases">
        <title>Alkaliphilus serpentinus sp. nov. and Alkaliphilus pronyensis sp. nov., two novel anaerobic alkaliphilic species isolated from the serpentinized-hosted hydrothermal field of the Prony Bay (New Caledonia).</title>
        <authorList>
            <person name="Postec A."/>
        </authorList>
    </citation>
    <scope>NUCLEOTIDE SEQUENCE [LARGE SCALE GENOMIC DNA]</scope>
    <source>
        <strain evidence="1 2">LacV</strain>
    </source>
</reference>
<protein>
    <submittedName>
        <fullName evidence="1">Spore protease YyaC</fullName>
    </submittedName>
</protein>
<dbReference type="GO" id="GO:0008233">
    <property type="term" value="F:peptidase activity"/>
    <property type="evidence" value="ECO:0007669"/>
    <property type="project" value="UniProtKB-KW"/>
</dbReference>
<gene>
    <name evidence="1" type="primary">yyaC</name>
    <name evidence="1" type="ORF">F8154_12480</name>
</gene>
<sequence length="198" mass="22084">MFKQASYNDSVSVSVPMAYIDLSLLLLDSLKRHYLPPYEEIVILCIGTDRSTGDSLGPLIGYKLSSQINRYSNTFVYGTLDDPVHAKNLNSKISNIYLNHRRPFIIAIDACLGKMERIGFIKVGNGPLKPGAGVKKDLPSVGDIHITGIVNLCGYMEYIVLQNTRLSLVMRMAEIISEGIKFSLWKLNNQGHTVETNY</sequence>
<dbReference type="NCBIfam" id="TIGR02841">
    <property type="entry name" value="spore_YyaC"/>
    <property type="match status" value="1"/>
</dbReference>
<proteinExistence type="predicted"/>
<dbReference type="RefSeq" id="WP_151861953.1">
    <property type="nucleotide sequence ID" value="NZ_WBZC01000054.1"/>
</dbReference>
<evidence type="ECO:0000313" key="2">
    <source>
        <dbReference type="Proteomes" id="UP000432715"/>
    </source>
</evidence>
<dbReference type="AlphaFoldDB" id="A0A6I0F5Y7"/>
<comment type="caution">
    <text evidence="1">The sequence shown here is derived from an EMBL/GenBank/DDBJ whole genome shotgun (WGS) entry which is preliminary data.</text>
</comment>
<dbReference type="SUPFAM" id="SSF53163">
    <property type="entry name" value="HybD-like"/>
    <property type="match status" value="1"/>
</dbReference>
<organism evidence="1 2">
    <name type="scientific">Alkaliphilus pronyensis</name>
    <dbReference type="NCBI Taxonomy" id="1482732"/>
    <lineage>
        <taxon>Bacteria</taxon>
        <taxon>Bacillati</taxon>
        <taxon>Bacillota</taxon>
        <taxon>Clostridia</taxon>
        <taxon>Peptostreptococcales</taxon>
        <taxon>Natronincolaceae</taxon>
        <taxon>Alkaliphilus</taxon>
    </lineage>
</organism>
<dbReference type="Proteomes" id="UP000432715">
    <property type="component" value="Unassembled WGS sequence"/>
</dbReference>
<name>A0A6I0F5Y7_9FIRM</name>
<keyword evidence="2" id="KW-1185">Reference proteome</keyword>
<dbReference type="GO" id="GO:0006508">
    <property type="term" value="P:proteolysis"/>
    <property type="evidence" value="ECO:0007669"/>
    <property type="project" value="UniProtKB-KW"/>
</dbReference>
<accession>A0A6I0F5Y7</accession>
<keyword evidence="1" id="KW-0378">Hydrolase</keyword>
<dbReference type="InterPro" id="IPR023430">
    <property type="entry name" value="Pept_HybD-like_dom_sf"/>
</dbReference>
<dbReference type="OrthoDB" id="9815953at2"/>
<dbReference type="EMBL" id="WBZC01000054">
    <property type="protein sequence ID" value="KAB3531883.1"/>
    <property type="molecule type" value="Genomic_DNA"/>
</dbReference>
<keyword evidence="1" id="KW-0645">Protease</keyword>